<dbReference type="CDD" id="cd06222">
    <property type="entry name" value="RNase_H_like"/>
    <property type="match status" value="1"/>
</dbReference>
<feature type="non-terminal residue" evidence="2">
    <location>
        <position position="1"/>
    </location>
</feature>
<dbReference type="InterPro" id="IPR052929">
    <property type="entry name" value="RNase_H-like_EbsB-rel"/>
</dbReference>
<dbReference type="EMBL" id="JABEZV010439332">
    <property type="protein sequence ID" value="MBA0729706.1"/>
    <property type="molecule type" value="Genomic_DNA"/>
</dbReference>
<dbReference type="InterPro" id="IPR036397">
    <property type="entry name" value="RNaseH_sf"/>
</dbReference>
<dbReference type="PANTHER" id="PTHR47074">
    <property type="entry name" value="BNAC02G40300D PROTEIN"/>
    <property type="match status" value="1"/>
</dbReference>
<feature type="domain" description="RNase H type-1" evidence="1">
    <location>
        <begin position="65"/>
        <end position="185"/>
    </location>
</feature>
<sequence>LWNVWNSRNNKIFRGVEEDAKVTWDRATALSKEFQIFNFLEDPLLPRKPEKKAWKKPHRGMIKINFDASVYDKKAFYSLVARDADGFVLGGRTGFVNKEMHIEWAEMQAMEESINFARSNNWKNVELESDCASLVNRFNKRQEDLTMAGHRLRDIKKQSLFLNQFYFCWAPRSCNKAADALCTWARTNNCCMAFNMDYPACIHEIVLNDAIK</sequence>
<dbReference type="GO" id="GO:0004523">
    <property type="term" value="F:RNA-DNA hybrid ribonuclease activity"/>
    <property type="evidence" value="ECO:0007669"/>
    <property type="project" value="InterPro"/>
</dbReference>
<dbReference type="SUPFAM" id="SSF53098">
    <property type="entry name" value="Ribonuclease H-like"/>
    <property type="match status" value="1"/>
</dbReference>
<gene>
    <name evidence="2" type="ORF">Golax_022994</name>
</gene>
<evidence type="ECO:0000313" key="2">
    <source>
        <dbReference type="EMBL" id="MBA0729706.1"/>
    </source>
</evidence>
<evidence type="ECO:0000259" key="1">
    <source>
        <dbReference type="Pfam" id="PF13456"/>
    </source>
</evidence>
<accession>A0A7J9B050</accession>
<dbReference type="Proteomes" id="UP000593574">
    <property type="component" value="Unassembled WGS sequence"/>
</dbReference>
<name>A0A7J9B050_9ROSI</name>
<dbReference type="InterPro" id="IPR044730">
    <property type="entry name" value="RNase_H-like_dom_plant"/>
</dbReference>
<dbReference type="PANTHER" id="PTHR47074:SF48">
    <property type="entry name" value="POLYNUCLEOTIDYL TRANSFERASE, RIBONUCLEASE H-LIKE SUPERFAMILY PROTEIN"/>
    <property type="match status" value="1"/>
</dbReference>
<evidence type="ECO:0000313" key="3">
    <source>
        <dbReference type="Proteomes" id="UP000593574"/>
    </source>
</evidence>
<dbReference type="InterPro" id="IPR002156">
    <property type="entry name" value="RNaseH_domain"/>
</dbReference>
<dbReference type="AlphaFoldDB" id="A0A7J9B050"/>
<dbReference type="InterPro" id="IPR012337">
    <property type="entry name" value="RNaseH-like_sf"/>
</dbReference>
<dbReference type="Pfam" id="PF13456">
    <property type="entry name" value="RVT_3"/>
    <property type="match status" value="1"/>
</dbReference>
<dbReference type="GO" id="GO:0003676">
    <property type="term" value="F:nucleic acid binding"/>
    <property type="evidence" value="ECO:0007669"/>
    <property type="project" value="InterPro"/>
</dbReference>
<protein>
    <recommendedName>
        <fullName evidence="1">RNase H type-1 domain-containing protein</fullName>
    </recommendedName>
</protein>
<organism evidence="2 3">
    <name type="scientific">Gossypium laxum</name>
    <dbReference type="NCBI Taxonomy" id="34288"/>
    <lineage>
        <taxon>Eukaryota</taxon>
        <taxon>Viridiplantae</taxon>
        <taxon>Streptophyta</taxon>
        <taxon>Embryophyta</taxon>
        <taxon>Tracheophyta</taxon>
        <taxon>Spermatophyta</taxon>
        <taxon>Magnoliopsida</taxon>
        <taxon>eudicotyledons</taxon>
        <taxon>Gunneridae</taxon>
        <taxon>Pentapetalae</taxon>
        <taxon>rosids</taxon>
        <taxon>malvids</taxon>
        <taxon>Malvales</taxon>
        <taxon>Malvaceae</taxon>
        <taxon>Malvoideae</taxon>
        <taxon>Gossypium</taxon>
    </lineage>
</organism>
<proteinExistence type="predicted"/>
<keyword evidence="3" id="KW-1185">Reference proteome</keyword>
<dbReference type="Gene3D" id="3.30.420.10">
    <property type="entry name" value="Ribonuclease H-like superfamily/Ribonuclease H"/>
    <property type="match status" value="1"/>
</dbReference>
<reference evidence="2 3" key="1">
    <citation type="journal article" date="2019" name="Genome Biol. Evol.">
        <title>Insights into the evolution of the New World diploid cottons (Gossypium, subgenus Houzingenia) based on genome sequencing.</title>
        <authorList>
            <person name="Grover C.E."/>
            <person name="Arick M.A. 2nd"/>
            <person name="Thrash A."/>
            <person name="Conover J.L."/>
            <person name="Sanders W.S."/>
            <person name="Peterson D.G."/>
            <person name="Frelichowski J.E."/>
            <person name="Scheffler J.A."/>
            <person name="Scheffler B.E."/>
            <person name="Wendel J.F."/>
        </authorList>
    </citation>
    <scope>NUCLEOTIDE SEQUENCE [LARGE SCALE GENOMIC DNA]</scope>
    <source>
        <strain evidence="2">4</strain>
        <tissue evidence="2">Leaf</tissue>
    </source>
</reference>
<comment type="caution">
    <text evidence="2">The sequence shown here is derived from an EMBL/GenBank/DDBJ whole genome shotgun (WGS) entry which is preliminary data.</text>
</comment>